<dbReference type="GeneID" id="70584582"/>
<gene>
    <name evidence="2" type="ORF">SAMN02745782_02103</name>
</gene>
<feature type="transmembrane region" description="Helical" evidence="1">
    <location>
        <begin position="12"/>
        <end position="31"/>
    </location>
</feature>
<dbReference type="OrthoDB" id="5918972at2"/>
<dbReference type="STRING" id="1123491.SAMN02745782_02103"/>
<dbReference type="Pfam" id="PF07963">
    <property type="entry name" value="N_methyl"/>
    <property type="match status" value="1"/>
</dbReference>
<dbReference type="Proteomes" id="UP000190834">
    <property type="component" value="Unassembled WGS sequence"/>
</dbReference>
<dbReference type="NCBIfam" id="TIGR02532">
    <property type="entry name" value="IV_pilin_GFxxxE"/>
    <property type="match status" value="1"/>
</dbReference>
<keyword evidence="3" id="KW-1185">Reference proteome</keyword>
<evidence type="ECO:0000313" key="2">
    <source>
        <dbReference type="EMBL" id="SKA02478.1"/>
    </source>
</evidence>
<keyword evidence="1" id="KW-0472">Membrane</keyword>
<keyword evidence="1" id="KW-0812">Transmembrane</keyword>
<dbReference type="Gene3D" id="3.30.700.10">
    <property type="entry name" value="Glycoprotein, Type 4 Pilin"/>
    <property type="match status" value="1"/>
</dbReference>
<dbReference type="AlphaFoldDB" id="A0A1T4QGR5"/>
<accession>A0A1T4QGR5</accession>
<dbReference type="RefSeq" id="WP_078926488.1">
    <property type="nucleotide sequence ID" value="NZ_FUXB01000010.1"/>
</dbReference>
<protein>
    <submittedName>
        <fullName evidence="2">MSHA pilin protein MshC</fullName>
    </submittedName>
</protein>
<name>A0A1T4QGR5_VIBCI</name>
<dbReference type="EMBL" id="FUXB01000010">
    <property type="protein sequence ID" value="SKA02478.1"/>
    <property type="molecule type" value="Genomic_DNA"/>
</dbReference>
<dbReference type="SUPFAM" id="SSF54523">
    <property type="entry name" value="Pili subunits"/>
    <property type="match status" value="1"/>
</dbReference>
<dbReference type="InterPro" id="IPR012902">
    <property type="entry name" value="N_methyl_site"/>
</dbReference>
<evidence type="ECO:0000313" key="3">
    <source>
        <dbReference type="Proteomes" id="UP000190834"/>
    </source>
</evidence>
<evidence type="ECO:0000256" key="1">
    <source>
        <dbReference type="SAM" id="Phobius"/>
    </source>
</evidence>
<dbReference type="InterPro" id="IPR045584">
    <property type="entry name" value="Pilin-like"/>
</dbReference>
<organism evidence="2 3">
    <name type="scientific">Vibrio cincinnatiensis DSM 19608</name>
    <dbReference type="NCBI Taxonomy" id="1123491"/>
    <lineage>
        <taxon>Bacteria</taxon>
        <taxon>Pseudomonadati</taxon>
        <taxon>Pseudomonadota</taxon>
        <taxon>Gammaproteobacteria</taxon>
        <taxon>Vibrionales</taxon>
        <taxon>Vibrionaceae</taxon>
        <taxon>Vibrio</taxon>
    </lineage>
</organism>
<keyword evidence="1" id="KW-1133">Transmembrane helix</keyword>
<proteinExistence type="predicted"/>
<sequence>MQPIKRQVSGFTLVELIVVILLISIISAYAASRYLGKDSLSAYVAQEQAISIIRQIQVNRMQSNLSSLAENGHYRLMVSQSCLGSVAACQLSADQDTRRSDVLREENLTFSLSPSLSNETVLFDLLGNPVSESNQPLGDVIITITSPSSRAGVCINAQGYIAKQGEC</sequence>
<reference evidence="3" key="1">
    <citation type="submission" date="2017-02" db="EMBL/GenBank/DDBJ databases">
        <authorList>
            <person name="Varghese N."/>
            <person name="Submissions S."/>
        </authorList>
    </citation>
    <scope>NUCLEOTIDE SEQUENCE [LARGE SCALE GENOMIC DNA]</scope>
    <source>
        <strain evidence="3">DSM 19608</strain>
    </source>
</reference>